<feature type="signal peptide" evidence="1">
    <location>
        <begin position="1"/>
        <end position="24"/>
    </location>
</feature>
<dbReference type="InterPro" id="IPR011042">
    <property type="entry name" value="6-blade_b-propeller_TolB-like"/>
</dbReference>
<name>A0A937K3F9_9BACT</name>
<dbReference type="InterPro" id="IPR050778">
    <property type="entry name" value="Cueball_EGF_LRP_Nidogen"/>
</dbReference>
<dbReference type="InterPro" id="IPR014756">
    <property type="entry name" value="Ig_E-set"/>
</dbReference>
<feature type="chain" id="PRO_5036737357" evidence="1">
    <location>
        <begin position="25"/>
        <end position="508"/>
    </location>
</feature>
<dbReference type="InterPro" id="IPR002909">
    <property type="entry name" value="IPT_dom"/>
</dbReference>
<feature type="domain" description="IPT/TIG" evidence="2">
    <location>
        <begin position="35"/>
        <end position="120"/>
    </location>
</feature>
<dbReference type="RefSeq" id="WP_202246726.1">
    <property type="nucleotide sequence ID" value="NZ_JAESIY010000020.1"/>
</dbReference>
<dbReference type="Gene3D" id="2.120.10.30">
    <property type="entry name" value="TolB, C-terminal domain"/>
    <property type="match status" value="2"/>
</dbReference>
<proteinExistence type="predicted"/>
<dbReference type="PROSITE" id="PS51257">
    <property type="entry name" value="PROKAR_LIPOPROTEIN"/>
    <property type="match status" value="1"/>
</dbReference>
<dbReference type="PANTHER" id="PTHR46513">
    <property type="entry name" value="VITELLOGENIN RECEPTOR-LIKE PROTEIN-RELATED-RELATED"/>
    <property type="match status" value="1"/>
</dbReference>
<reference evidence="3" key="1">
    <citation type="submission" date="2021-01" db="EMBL/GenBank/DDBJ databases">
        <title>Fulvivirga kasyanovii gen. nov., sp nov., a novel member of the phylum Bacteroidetes isolated from seawater in a mussel farm.</title>
        <authorList>
            <person name="Zhao L.-H."/>
            <person name="Wang Z.-J."/>
        </authorList>
    </citation>
    <scope>NUCLEOTIDE SEQUENCE</scope>
    <source>
        <strain evidence="3">2943</strain>
    </source>
</reference>
<evidence type="ECO:0000313" key="4">
    <source>
        <dbReference type="Proteomes" id="UP000659388"/>
    </source>
</evidence>
<dbReference type="SMART" id="SM00135">
    <property type="entry name" value="LY"/>
    <property type="match status" value="3"/>
</dbReference>
<dbReference type="SMART" id="SM00429">
    <property type="entry name" value="IPT"/>
    <property type="match status" value="2"/>
</dbReference>
<protein>
    <submittedName>
        <fullName evidence="3">IPT/TIG domain-containing protein</fullName>
    </submittedName>
</protein>
<dbReference type="Gene3D" id="2.60.40.10">
    <property type="entry name" value="Immunoglobulins"/>
    <property type="match status" value="2"/>
</dbReference>
<evidence type="ECO:0000256" key="1">
    <source>
        <dbReference type="SAM" id="SignalP"/>
    </source>
</evidence>
<dbReference type="InterPro" id="IPR013783">
    <property type="entry name" value="Ig-like_fold"/>
</dbReference>
<dbReference type="PANTHER" id="PTHR46513:SF44">
    <property type="entry name" value="LDL RECEPTOR RELATED PROTEIN 4"/>
    <property type="match status" value="1"/>
</dbReference>
<evidence type="ECO:0000259" key="2">
    <source>
        <dbReference type="SMART" id="SM00429"/>
    </source>
</evidence>
<organism evidence="3 4">
    <name type="scientific">Fulvivirga sediminis</name>
    <dbReference type="NCBI Taxonomy" id="2803949"/>
    <lineage>
        <taxon>Bacteria</taxon>
        <taxon>Pseudomonadati</taxon>
        <taxon>Bacteroidota</taxon>
        <taxon>Cytophagia</taxon>
        <taxon>Cytophagales</taxon>
        <taxon>Fulvivirgaceae</taxon>
        <taxon>Fulvivirga</taxon>
    </lineage>
</organism>
<keyword evidence="1" id="KW-0732">Signal</keyword>
<dbReference type="EMBL" id="JAESIY010000020">
    <property type="protein sequence ID" value="MBL3658932.1"/>
    <property type="molecule type" value="Genomic_DNA"/>
</dbReference>
<dbReference type="InterPro" id="IPR000033">
    <property type="entry name" value="LDLR_classB_rpt"/>
</dbReference>
<dbReference type="SUPFAM" id="SSF101898">
    <property type="entry name" value="NHL repeat"/>
    <property type="match status" value="1"/>
</dbReference>
<evidence type="ECO:0000313" key="3">
    <source>
        <dbReference type="EMBL" id="MBL3658932.1"/>
    </source>
</evidence>
<dbReference type="Proteomes" id="UP000659388">
    <property type="component" value="Unassembled WGS sequence"/>
</dbReference>
<dbReference type="Pfam" id="PF01833">
    <property type="entry name" value="TIG"/>
    <property type="match status" value="2"/>
</dbReference>
<comment type="caution">
    <text evidence="3">The sequence shown here is derived from an EMBL/GenBank/DDBJ whole genome shotgun (WGS) entry which is preliminary data.</text>
</comment>
<sequence>MKLTNNLLKVLCLLMLLGAGITGCKDDDEGTPIVELTITGIAPTSARIGEEVVISGTGFNNDFTQNQVKFTGSAGFINAVVKSATNNTLTVDVPEGAGNGPIQVITGGETVTSTMSFTLDTSLGSPILSSLNPTNGFAGIEVTISGASFGEDVNSVKVMFGSTEAEIVSMTGTSIVAKVPLGIATGEVKVTVTRDGVGSESPLNFTVNATPVAVKTVYWCSSGTDAGIYKGEVTSGAANITALYLVKNYEQVSGAASVSVDPAGGYIYWVSNAGGLFRADINGGGDIEEVMSSSELPFPYDLALDLNTRSVYASASTNDFSKDFIYKKQMDGSGEGEVVYSFNDGATYGPDAVKLFINDSKLYWTDGLKMAVVQGSLDGKDTPKVLYDQANGLQAPKGIAFDPDNNAMYIADYGSGATPSSNIYRGTLNGEGELSVIVAQGDNVNRAIDLEIDLENGYIFWMNTSLNNEGSAEVMRSNLDGSKVEKLFDGFVNPGFFDIEIGEVDTKD</sequence>
<dbReference type="PROSITE" id="PS51120">
    <property type="entry name" value="LDLRB"/>
    <property type="match status" value="1"/>
</dbReference>
<gene>
    <name evidence="3" type="ORF">JL102_22490</name>
</gene>
<keyword evidence="4" id="KW-1185">Reference proteome</keyword>
<feature type="domain" description="IPT/TIG" evidence="2">
    <location>
        <begin position="125"/>
        <end position="208"/>
    </location>
</feature>
<dbReference type="AlphaFoldDB" id="A0A937K3F9"/>
<dbReference type="SUPFAM" id="SSF81296">
    <property type="entry name" value="E set domains"/>
    <property type="match status" value="2"/>
</dbReference>
<accession>A0A937K3F9</accession>